<dbReference type="EMBL" id="PZQS01000009">
    <property type="protein sequence ID" value="PVD24398.1"/>
    <property type="molecule type" value="Genomic_DNA"/>
</dbReference>
<protein>
    <submittedName>
        <fullName evidence="1">Uncharacterized protein</fullName>
    </submittedName>
</protein>
<accession>A0A2T7NT96</accession>
<name>A0A2T7NT96_POMCA</name>
<comment type="caution">
    <text evidence="1">The sequence shown here is derived from an EMBL/GenBank/DDBJ whole genome shotgun (WGS) entry which is preliminary data.</text>
</comment>
<sequence>MIEKKAADVQARDSRDNTLHLAVKRSFDLSDILSRKLKKAADVHARDSRDNTTLVQSSGRVVQDVLPRAAVQVVRPRAAARGPRRGLPSIKTMWQGRRFRDTAEKDLLEL</sequence>
<dbReference type="Proteomes" id="UP000245119">
    <property type="component" value="Linkage Group LG9"/>
</dbReference>
<proteinExistence type="predicted"/>
<dbReference type="InterPro" id="IPR036770">
    <property type="entry name" value="Ankyrin_rpt-contain_sf"/>
</dbReference>
<reference evidence="1 2" key="1">
    <citation type="submission" date="2018-04" db="EMBL/GenBank/DDBJ databases">
        <title>The genome of golden apple snail Pomacea canaliculata provides insight into stress tolerance and invasive adaptation.</title>
        <authorList>
            <person name="Liu C."/>
            <person name="Liu B."/>
            <person name="Ren Y."/>
            <person name="Zhang Y."/>
            <person name="Wang H."/>
            <person name="Li S."/>
            <person name="Jiang F."/>
            <person name="Yin L."/>
            <person name="Zhang G."/>
            <person name="Qian W."/>
            <person name="Fan W."/>
        </authorList>
    </citation>
    <scope>NUCLEOTIDE SEQUENCE [LARGE SCALE GENOMIC DNA]</scope>
    <source>
        <strain evidence="1">SZHN2017</strain>
        <tissue evidence="1">Muscle</tissue>
    </source>
</reference>
<evidence type="ECO:0000313" key="1">
    <source>
        <dbReference type="EMBL" id="PVD24398.1"/>
    </source>
</evidence>
<dbReference type="AlphaFoldDB" id="A0A2T7NT96"/>
<evidence type="ECO:0000313" key="2">
    <source>
        <dbReference type="Proteomes" id="UP000245119"/>
    </source>
</evidence>
<gene>
    <name evidence="1" type="ORF">C0Q70_14880</name>
</gene>
<organism evidence="1 2">
    <name type="scientific">Pomacea canaliculata</name>
    <name type="common">Golden apple snail</name>
    <dbReference type="NCBI Taxonomy" id="400727"/>
    <lineage>
        <taxon>Eukaryota</taxon>
        <taxon>Metazoa</taxon>
        <taxon>Spiralia</taxon>
        <taxon>Lophotrochozoa</taxon>
        <taxon>Mollusca</taxon>
        <taxon>Gastropoda</taxon>
        <taxon>Caenogastropoda</taxon>
        <taxon>Architaenioglossa</taxon>
        <taxon>Ampullarioidea</taxon>
        <taxon>Ampullariidae</taxon>
        <taxon>Pomacea</taxon>
    </lineage>
</organism>
<dbReference type="Gene3D" id="1.25.40.20">
    <property type="entry name" value="Ankyrin repeat-containing domain"/>
    <property type="match status" value="1"/>
</dbReference>
<keyword evidence="2" id="KW-1185">Reference proteome</keyword>